<dbReference type="Proteomes" id="UP000250780">
    <property type="component" value="Unassembled WGS sequence"/>
</dbReference>
<dbReference type="EMBL" id="UASD01000006">
    <property type="protein sequence ID" value="SPX09937.1"/>
    <property type="molecule type" value="Genomic_DNA"/>
</dbReference>
<organism evidence="1 2">
    <name type="scientific">Escherichia coli</name>
    <dbReference type="NCBI Taxonomy" id="562"/>
    <lineage>
        <taxon>Bacteria</taxon>
        <taxon>Pseudomonadati</taxon>
        <taxon>Pseudomonadota</taxon>
        <taxon>Gammaproteobacteria</taxon>
        <taxon>Enterobacterales</taxon>
        <taxon>Enterobacteriaceae</taxon>
        <taxon>Escherichia</taxon>
    </lineage>
</organism>
<sequence length="31" mass="3812">MELKKLMEHISIIPITDKLGKWNINYRIFYC</sequence>
<gene>
    <name evidence="1" type="ORF">NCTC9073_01222</name>
</gene>
<protein>
    <submittedName>
        <fullName evidence="1">Uncharacterized protein</fullName>
    </submittedName>
</protein>
<reference evidence="1 2" key="1">
    <citation type="submission" date="2018-06" db="EMBL/GenBank/DDBJ databases">
        <authorList>
            <consortium name="Pathogen Informatics"/>
            <person name="Doyle S."/>
        </authorList>
    </citation>
    <scope>NUCLEOTIDE SEQUENCE [LARGE SCALE GENOMIC DNA]</scope>
    <source>
        <strain evidence="1 2">NCTC9073</strain>
    </source>
</reference>
<proteinExistence type="predicted"/>
<name>A0A2X1N5L6_ECOLX</name>
<evidence type="ECO:0000313" key="1">
    <source>
        <dbReference type="EMBL" id="SPX09937.1"/>
    </source>
</evidence>
<dbReference type="AlphaFoldDB" id="A0A2X1N5L6"/>
<evidence type="ECO:0000313" key="2">
    <source>
        <dbReference type="Proteomes" id="UP000250780"/>
    </source>
</evidence>
<accession>A0A2X1N5L6</accession>